<evidence type="ECO:0000313" key="7">
    <source>
        <dbReference type="Proteomes" id="UP000245390"/>
    </source>
</evidence>
<sequence length="349" mass="38173">MKELQNQGHECFSVISGWNDGKYSAKLTEAGIPHMCIKLGRFYLTKPVWNADGFLHFAGAARQLRSVIRRFCPDVVVLTSVEFAVTALQVIPKSVPVVLHVHDVPSRHWSSLIGRYVLARSRGIITVSDFIRDKVIAVAGSRISVRTVHNGAPSLEFVEKSDSAKLRIGIIGQLIARKKHDVLIDAVGLLSPHERAMIEVRIFGNDTTEYAATIRDMIQVNNLTEYFRWMGFVDSREEIYGDLDLVVAPAIEEPFGTTILEAGSCGLPVVAARSGGFPEMAIDEETGLLIDPQSPSSLATAISSLLNVSKRCRLGNAAKQHVRENFSQSLAAANFSRSVASFLNNNGAS</sequence>
<comment type="similarity">
    <text evidence="1">Belongs to the glycosyltransferase group 1 family. Glycosyltransferase 4 subfamily.</text>
</comment>
<dbReference type="AlphaFoldDB" id="A0A316FZK3"/>
<feature type="domain" description="Glycosyltransferase subfamily 4-like N-terminal" evidence="5">
    <location>
        <begin position="2"/>
        <end position="151"/>
    </location>
</feature>
<evidence type="ECO:0000256" key="3">
    <source>
        <dbReference type="ARBA" id="ARBA00022679"/>
    </source>
</evidence>
<dbReference type="GO" id="GO:0016757">
    <property type="term" value="F:glycosyltransferase activity"/>
    <property type="evidence" value="ECO:0007669"/>
    <property type="project" value="UniProtKB-KW"/>
</dbReference>
<dbReference type="Pfam" id="PF13439">
    <property type="entry name" value="Glyco_transf_4"/>
    <property type="match status" value="1"/>
</dbReference>
<dbReference type="Proteomes" id="UP000245390">
    <property type="component" value="Unassembled WGS sequence"/>
</dbReference>
<evidence type="ECO:0000256" key="2">
    <source>
        <dbReference type="ARBA" id="ARBA00022676"/>
    </source>
</evidence>
<dbReference type="EMBL" id="QGGV01000014">
    <property type="protein sequence ID" value="PWK53136.1"/>
    <property type="molecule type" value="Genomic_DNA"/>
</dbReference>
<dbReference type="PANTHER" id="PTHR12526:SF640">
    <property type="entry name" value="COLANIC ACID BIOSYNTHESIS GLYCOSYLTRANSFERASE WCAL-RELATED"/>
    <property type="match status" value="1"/>
</dbReference>
<keyword evidence="2" id="KW-0328">Glycosyltransferase</keyword>
<gene>
    <name evidence="6" type="ORF">C8D95_11438</name>
</gene>
<dbReference type="PANTHER" id="PTHR12526">
    <property type="entry name" value="GLYCOSYLTRANSFERASE"/>
    <property type="match status" value="1"/>
</dbReference>
<accession>A0A316FZK3</accession>
<keyword evidence="3 6" id="KW-0808">Transferase</keyword>
<evidence type="ECO:0000256" key="1">
    <source>
        <dbReference type="ARBA" id="ARBA00009481"/>
    </source>
</evidence>
<evidence type="ECO:0000259" key="4">
    <source>
        <dbReference type="Pfam" id="PF00534"/>
    </source>
</evidence>
<evidence type="ECO:0000313" key="6">
    <source>
        <dbReference type="EMBL" id="PWK53136.1"/>
    </source>
</evidence>
<comment type="caution">
    <text evidence="6">The sequence shown here is derived from an EMBL/GenBank/DDBJ whole genome shotgun (WGS) entry which is preliminary data.</text>
</comment>
<proteinExistence type="inferred from homology"/>
<name>A0A316FZK3_9RHOB</name>
<evidence type="ECO:0000259" key="5">
    <source>
        <dbReference type="Pfam" id="PF13439"/>
    </source>
</evidence>
<dbReference type="InterPro" id="IPR001296">
    <property type="entry name" value="Glyco_trans_1"/>
</dbReference>
<dbReference type="Pfam" id="PF00534">
    <property type="entry name" value="Glycos_transf_1"/>
    <property type="match status" value="1"/>
</dbReference>
<reference evidence="6 7" key="1">
    <citation type="submission" date="2018-05" db="EMBL/GenBank/DDBJ databases">
        <title>Genomic Encyclopedia of Type Strains, Phase IV (KMG-IV): sequencing the most valuable type-strain genomes for metagenomic binning, comparative biology and taxonomic classification.</title>
        <authorList>
            <person name="Goeker M."/>
        </authorList>
    </citation>
    <scope>NUCLEOTIDE SEQUENCE [LARGE SCALE GENOMIC DNA]</scope>
    <source>
        <strain evidence="6 7">DSM 103371</strain>
    </source>
</reference>
<dbReference type="Gene3D" id="3.40.50.2000">
    <property type="entry name" value="Glycogen Phosphorylase B"/>
    <property type="match status" value="2"/>
</dbReference>
<organism evidence="6 7">
    <name type="scientific">Silicimonas algicola</name>
    <dbReference type="NCBI Taxonomy" id="1826607"/>
    <lineage>
        <taxon>Bacteria</taxon>
        <taxon>Pseudomonadati</taxon>
        <taxon>Pseudomonadota</taxon>
        <taxon>Alphaproteobacteria</taxon>
        <taxon>Rhodobacterales</taxon>
        <taxon>Paracoccaceae</taxon>
    </lineage>
</organism>
<protein>
    <submittedName>
        <fullName evidence="6">Glycosyltransferase involved in cell wall biosynthesis</fullName>
    </submittedName>
</protein>
<keyword evidence="7" id="KW-1185">Reference proteome</keyword>
<dbReference type="SUPFAM" id="SSF53756">
    <property type="entry name" value="UDP-Glycosyltransferase/glycogen phosphorylase"/>
    <property type="match status" value="1"/>
</dbReference>
<dbReference type="InterPro" id="IPR028098">
    <property type="entry name" value="Glyco_trans_4-like_N"/>
</dbReference>
<dbReference type="CDD" id="cd03801">
    <property type="entry name" value="GT4_PimA-like"/>
    <property type="match status" value="1"/>
</dbReference>
<feature type="domain" description="Glycosyl transferase family 1" evidence="4">
    <location>
        <begin position="158"/>
        <end position="320"/>
    </location>
</feature>